<gene>
    <name evidence="1" type="ORF">TNCT_75971</name>
</gene>
<evidence type="ECO:0000313" key="1">
    <source>
        <dbReference type="EMBL" id="GFR04588.1"/>
    </source>
</evidence>
<name>A0A8X6GI74_TRICU</name>
<keyword evidence="2" id="KW-1185">Reference proteome</keyword>
<accession>A0A8X6GI74</accession>
<protein>
    <submittedName>
        <fullName evidence="1">Uncharacterized protein</fullName>
    </submittedName>
</protein>
<dbReference type="Proteomes" id="UP000887116">
    <property type="component" value="Unassembled WGS sequence"/>
</dbReference>
<dbReference type="EMBL" id="BMAO01015834">
    <property type="protein sequence ID" value="GFR04588.1"/>
    <property type="molecule type" value="Genomic_DNA"/>
</dbReference>
<reference evidence="1" key="1">
    <citation type="submission" date="2020-07" db="EMBL/GenBank/DDBJ databases">
        <title>Multicomponent nature underlies the extraordinary mechanical properties of spider dragline silk.</title>
        <authorList>
            <person name="Kono N."/>
            <person name="Nakamura H."/>
            <person name="Mori M."/>
            <person name="Yoshida Y."/>
            <person name="Ohtoshi R."/>
            <person name="Malay A.D."/>
            <person name="Moran D.A.P."/>
            <person name="Tomita M."/>
            <person name="Numata K."/>
            <person name="Arakawa K."/>
        </authorList>
    </citation>
    <scope>NUCLEOTIDE SEQUENCE</scope>
</reference>
<evidence type="ECO:0000313" key="2">
    <source>
        <dbReference type="Proteomes" id="UP000887116"/>
    </source>
</evidence>
<organism evidence="1 2">
    <name type="scientific">Trichonephila clavata</name>
    <name type="common">Joro spider</name>
    <name type="synonym">Nephila clavata</name>
    <dbReference type="NCBI Taxonomy" id="2740835"/>
    <lineage>
        <taxon>Eukaryota</taxon>
        <taxon>Metazoa</taxon>
        <taxon>Ecdysozoa</taxon>
        <taxon>Arthropoda</taxon>
        <taxon>Chelicerata</taxon>
        <taxon>Arachnida</taxon>
        <taxon>Araneae</taxon>
        <taxon>Araneomorphae</taxon>
        <taxon>Entelegynae</taxon>
        <taxon>Araneoidea</taxon>
        <taxon>Nephilidae</taxon>
        <taxon>Trichonephila</taxon>
    </lineage>
</organism>
<comment type="caution">
    <text evidence="1">The sequence shown here is derived from an EMBL/GenBank/DDBJ whole genome shotgun (WGS) entry which is preliminary data.</text>
</comment>
<sequence>MGDDVHMMIRPSAVASRRFGGGLDRLASPRLACAKSIASIDGPVMELERESFFLEIPRLSNRENFVWRTVILFCCFFFFNSRYMSPVGEKSVIYLTFVVC</sequence>
<dbReference type="AlphaFoldDB" id="A0A8X6GI74"/>
<proteinExistence type="predicted"/>